<gene>
    <name evidence="1" type="ORF">UFOVP39_28</name>
</gene>
<accession>A0A6J5T791</accession>
<reference evidence="1" key="1">
    <citation type="submission" date="2020-05" db="EMBL/GenBank/DDBJ databases">
        <authorList>
            <person name="Chiriac C."/>
            <person name="Salcher M."/>
            <person name="Ghai R."/>
            <person name="Kavagutti S V."/>
        </authorList>
    </citation>
    <scope>NUCLEOTIDE SEQUENCE</scope>
</reference>
<proteinExistence type="predicted"/>
<dbReference type="EMBL" id="LR797813">
    <property type="protein sequence ID" value="CAB4240629.1"/>
    <property type="molecule type" value="Genomic_DNA"/>
</dbReference>
<evidence type="ECO:0000313" key="1">
    <source>
        <dbReference type="EMBL" id="CAB4240629.1"/>
    </source>
</evidence>
<organism evidence="1">
    <name type="scientific">uncultured Caudovirales phage</name>
    <dbReference type="NCBI Taxonomy" id="2100421"/>
    <lineage>
        <taxon>Viruses</taxon>
        <taxon>Duplodnaviria</taxon>
        <taxon>Heunggongvirae</taxon>
        <taxon>Uroviricota</taxon>
        <taxon>Caudoviricetes</taxon>
        <taxon>Peduoviridae</taxon>
        <taxon>Maltschvirus</taxon>
        <taxon>Maltschvirus maltsch</taxon>
    </lineage>
</organism>
<protein>
    <submittedName>
        <fullName evidence="1">Uncharacterized protein</fullName>
    </submittedName>
</protein>
<sequence>MTGWRKRTIMEMALEALTNSIAVRNGEGGTRLVSPLEENAIFRNKAQKAVIEITNMTKDLYKKDKDVPCGKNTTK</sequence>
<name>A0A6J5T791_9CAUD</name>